<dbReference type="EMBL" id="JBHUDE010000040">
    <property type="protein sequence ID" value="MFD1607579.1"/>
    <property type="molecule type" value="Genomic_DNA"/>
</dbReference>
<sequence>MRILRSLILLTLVAIIVFYWMEPNEQTTQSSGKHDVVEKSLMLKSKSSPTFSASKEVRDGNLYSWVGMSEDELLNEMGEPNRKDLSAYNYVWWVYTDGEEKYIQFGMEDGVIRTVYATGTEMPVEPLQIGQTYDFIIKEYPFEEEVTYTDGLASYMFRMTDEDILRRPLVKLSDDLFMQLYFDTFTKELSSIRIMDAEVLLRHQPYEVVYRGSLPQKEELTEEDWRKVERGMEQQIFDISNVIRNRFGKAPLEWEEEVSEVAFLHSKDMSDHDYFSHYSLNGDGLKERLGVSGVFYISAGENIAAQYPDAASAVEGWLNSDGHREALLAEEYTHLGVGVYRLYYTQNFLAKPM</sequence>
<keyword evidence="4" id="KW-1185">Reference proteome</keyword>
<dbReference type="RefSeq" id="WP_251517521.1">
    <property type="nucleotide sequence ID" value="NZ_JAMBON010000060.1"/>
</dbReference>
<gene>
    <name evidence="3" type="ORF">ACFSBH_07940</name>
</gene>
<dbReference type="InterPro" id="IPR035940">
    <property type="entry name" value="CAP_sf"/>
</dbReference>
<name>A0ABW4HS04_9BACI</name>
<evidence type="ECO:0000313" key="4">
    <source>
        <dbReference type="Proteomes" id="UP001597221"/>
    </source>
</evidence>
<accession>A0ABW4HS04</accession>
<evidence type="ECO:0000313" key="3">
    <source>
        <dbReference type="EMBL" id="MFD1607579.1"/>
    </source>
</evidence>
<feature type="domain" description="SCP" evidence="1">
    <location>
        <begin position="241"/>
        <end position="346"/>
    </location>
</feature>
<dbReference type="CDD" id="cd05379">
    <property type="entry name" value="CAP_bacterial"/>
    <property type="match status" value="1"/>
</dbReference>
<reference evidence="4" key="1">
    <citation type="journal article" date="2019" name="Int. J. Syst. Evol. Microbiol.">
        <title>The Global Catalogue of Microorganisms (GCM) 10K type strain sequencing project: providing services to taxonomists for standard genome sequencing and annotation.</title>
        <authorList>
            <consortium name="The Broad Institute Genomics Platform"/>
            <consortium name="The Broad Institute Genome Sequencing Center for Infectious Disease"/>
            <person name="Wu L."/>
            <person name="Ma J."/>
        </authorList>
    </citation>
    <scope>NUCLEOTIDE SEQUENCE [LARGE SCALE GENOMIC DNA]</scope>
    <source>
        <strain evidence="4">CGMCC 1.12376</strain>
    </source>
</reference>
<evidence type="ECO:0000259" key="1">
    <source>
        <dbReference type="Pfam" id="PF00188"/>
    </source>
</evidence>
<dbReference type="PANTHER" id="PTHR31157">
    <property type="entry name" value="SCP DOMAIN-CONTAINING PROTEIN"/>
    <property type="match status" value="1"/>
</dbReference>
<protein>
    <submittedName>
        <fullName evidence="3">CAP domain-containing protein</fullName>
    </submittedName>
</protein>
<dbReference type="Gene3D" id="3.40.33.10">
    <property type="entry name" value="CAP"/>
    <property type="match status" value="1"/>
</dbReference>
<dbReference type="SUPFAM" id="SSF55797">
    <property type="entry name" value="PR-1-like"/>
    <property type="match status" value="1"/>
</dbReference>
<dbReference type="Proteomes" id="UP001597221">
    <property type="component" value="Unassembled WGS sequence"/>
</dbReference>
<dbReference type="InterPro" id="IPR029410">
    <property type="entry name" value="CAP_assoc"/>
</dbReference>
<dbReference type="InterPro" id="IPR014044">
    <property type="entry name" value="CAP_dom"/>
</dbReference>
<dbReference type="PANTHER" id="PTHR31157:SF26">
    <property type="entry name" value="SCP-LIKE EXTRACELLULAR PROTEIN"/>
    <property type="match status" value="1"/>
</dbReference>
<proteinExistence type="predicted"/>
<organism evidence="3 4">
    <name type="scientific">Oceanobacillus luteolus</name>
    <dbReference type="NCBI Taxonomy" id="1274358"/>
    <lineage>
        <taxon>Bacteria</taxon>
        <taxon>Bacillati</taxon>
        <taxon>Bacillota</taxon>
        <taxon>Bacilli</taxon>
        <taxon>Bacillales</taxon>
        <taxon>Bacillaceae</taxon>
        <taxon>Oceanobacillus</taxon>
    </lineage>
</organism>
<feature type="domain" description="CAP-associated" evidence="2">
    <location>
        <begin position="67"/>
        <end position="206"/>
    </location>
</feature>
<dbReference type="Pfam" id="PF14504">
    <property type="entry name" value="CAP_assoc_N"/>
    <property type="match status" value="1"/>
</dbReference>
<dbReference type="Pfam" id="PF00188">
    <property type="entry name" value="CAP"/>
    <property type="match status" value="1"/>
</dbReference>
<comment type="caution">
    <text evidence="3">The sequence shown here is derived from an EMBL/GenBank/DDBJ whole genome shotgun (WGS) entry which is preliminary data.</text>
</comment>
<evidence type="ECO:0000259" key="2">
    <source>
        <dbReference type="Pfam" id="PF14504"/>
    </source>
</evidence>